<dbReference type="Proteomes" id="UP000772618">
    <property type="component" value="Unassembled WGS sequence"/>
</dbReference>
<evidence type="ECO:0000256" key="8">
    <source>
        <dbReference type="HAMAP-Rule" id="MF_00011"/>
    </source>
</evidence>
<dbReference type="GO" id="GO:0004019">
    <property type="term" value="F:adenylosuccinate synthase activity"/>
    <property type="evidence" value="ECO:0007669"/>
    <property type="project" value="UniProtKB-EC"/>
</dbReference>
<comment type="subunit">
    <text evidence="1 8">Homodimer.</text>
</comment>
<evidence type="ECO:0000256" key="10">
    <source>
        <dbReference type="RuleBase" id="RU000520"/>
    </source>
</evidence>
<feature type="binding site" evidence="8">
    <location>
        <position position="144"/>
    </location>
    <ligand>
        <name>IMP</name>
        <dbReference type="ChEBI" id="CHEBI:58053"/>
        <note>ligand shared between dimeric partners</note>
    </ligand>
</feature>
<dbReference type="SUPFAM" id="SSF52540">
    <property type="entry name" value="P-loop containing nucleoside triphosphate hydrolases"/>
    <property type="match status" value="1"/>
</dbReference>
<feature type="active site" description="Proton donor" evidence="8">
    <location>
        <position position="42"/>
    </location>
</feature>
<dbReference type="Pfam" id="PF00709">
    <property type="entry name" value="Adenylsucc_synt"/>
    <property type="match status" value="1"/>
</dbReference>
<name>A0ABS5VY28_9BACT</name>
<keyword evidence="6 8" id="KW-0460">Magnesium</keyword>
<evidence type="ECO:0000256" key="7">
    <source>
        <dbReference type="ARBA" id="ARBA00023134"/>
    </source>
</evidence>
<dbReference type="Gene3D" id="3.40.440.10">
    <property type="entry name" value="Adenylosuccinate Synthetase, subunit A, domain 1"/>
    <property type="match status" value="1"/>
</dbReference>
<comment type="pathway">
    <text evidence="8 10">Purine metabolism; AMP biosynthesis via de novo pathway; AMP from IMP: step 1/2.</text>
</comment>
<feature type="binding site" evidence="8">
    <location>
        <begin position="298"/>
        <end position="304"/>
    </location>
    <ligand>
        <name>substrate</name>
    </ligand>
</feature>
<dbReference type="EC" id="6.3.4.4" evidence="8 10"/>
<dbReference type="Gene3D" id="1.10.300.10">
    <property type="entry name" value="Adenylosuccinate Synthetase, subunit A, domain 2"/>
    <property type="match status" value="1"/>
</dbReference>
<dbReference type="InterPro" id="IPR042110">
    <property type="entry name" value="Adenylosuccinate_synth_dom2"/>
</dbReference>
<feature type="binding site" evidence="8">
    <location>
        <position position="14"/>
    </location>
    <ligand>
        <name>Mg(2+)</name>
        <dbReference type="ChEBI" id="CHEBI:18420"/>
    </ligand>
</feature>
<keyword evidence="12" id="KW-1185">Reference proteome</keyword>
<feature type="binding site" description="in other chain" evidence="8">
    <location>
        <position position="238"/>
    </location>
    <ligand>
        <name>IMP</name>
        <dbReference type="ChEBI" id="CHEBI:58053"/>
        <note>ligand shared between dimeric partners</note>
    </ligand>
</feature>
<dbReference type="CDD" id="cd03108">
    <property type="entry name" value="AdSS"/>
    <property type="match status" value="1"/>
</dbReference>
<evidence type="ECO:0000256" key="1">
    <source>
        <dbReference type="ARBA" id="ARBA00011738"/>
    </source>
</evidence>
<proteinExistence type="inferred from homology"/>
<dbReference type="InterPro" id="IPR042109">
    <property type="entry name" value="Adenylosuccinate_synth_dom1"/>
</dbReference>
<feature type="binding site" evidence="8">
    <location>
        <position position="304"/>
    </location>
    <ligand>
        <name>GTP</name>
        <dbReference type="ChEBI" id="CHEBI:37565"/>
    </ligand>
</feature>
<dbReference type="PROSITE" id="PS00513">
    <property type="entry name" value="ADENYLOSUCCIN_SYN_2"/>
    <property type="match status" value="1"/>
</dbReference>
<accession>A0ABS5VY28</accession>
<keyword evidence="4 8" id="KW-0547">Nucleotide-binding</keyword>
<feature type="binding site" description="in other chain" evidence="8">
    <location>
        <position position="223"/>
    </location>
    <ligand>
        <name>IMP</name>
        <dbReference type="ChEBI" id="CHEBI:58053"/>
        <note>ligand shared between dimeric partners</note>
    </ligand>
</feature>
<reference evidence="11 12" key="1">
    <citation type="submission" date="2021-05" db="EMBL/GenBank/DDBJ databases">
        <title>A Polyphasic approach of four new species of the genus Ohtaekwangia: Ohtaekwangia histidinii sp. nov., Ohtaekwangia cretensis sp. nov., Ohtaekwangia indiensis sp. nov., Ohtaekwangia reichenbachii sp. nov. from diverse environment.</title>
        <authorList>
            <person name="Octaviana S."/>
        </authorList>
    </citation>
    <scope>NUCLEOTIDE SEQUENCE [LARGE SCALE GENOMIC DNA]</scope>
    <source>
        <strain evidence="11 12">PWU20</strain>
    </source>
</reference>
<evidence type="ECO:0000256" key="9">
    <source>
        <dbReference type="PROSITE-ProRule" id="PRU10134"/>
    </source>
</evidence>
<dbReference type="EMBL" id="JAHESD010000099">
    <property type="protein sequence ID" value="MBT1706315.1"/>
    <property type="molecule type" value="Genomic_DNA"/>
</dbReference>
<sequence length="427" mass="47644">MSKVDVLLGLQWGDEGKGKIVDVLAPKYDVVARFQGGPNAGHTLEFDGIKHVLHQIPSGIFREKTKNVIGNGVVLDPVIFKTEIEKLQKYNLKVKSNLFISKKATLILPTHRLLDQAYEKAKGEHKIGSTLKGIGPTYQDKIGRQGLRVGDILSENFSEKFKKLTNIHFNILKDHDIQYEWKDLESQFMDAVAFLKEFTLIESEYFLNNELKKGSSILAEGAQGSLLDIDFGSYPFVTSSNTVTAGACTGLGVAPRHIGEVYGIFKAYSTRVGSGPFPTELLDEQGELMRKEGNEFGSTTGRPRRCGWIDLPSLKYSIMINGVTQLLMMKADVLNIFSTIKVCTKYQLRDGSITDTLPYELVNEKITPVYTELKGWNTSLKGIAEDSMPAELSQYIEYLERELNVPITILSTGPDRTQTIYRQTVSA</sequence>
<comment type="subcellular location">
    <subcellularLocation>
        <location evidence="8">Cytoplasm</location>
    </subcellularLocation>
</comment>
<dbReference type="Gene3D" id="3.90.170.10">
    <property type="entry name" value="Adenylosuccinate Synthetase, subunit A, domain 3"/>
    <property type="match status" value="1"/>
</dbReference>
<gene>
    <name evidence="8" type="primary">purA</name>
    <name evidence="11" type="ORF">KK060_23755</name>
</gene>
<feature type="binding site" evidence="8">
    <location>
        <begin position="330"/>
        <end position="332"/>
    </location>
    <ligand>
        <name>GTP</name>
        <dbReference type="ChEBI" id="CHEBI:37565"/>
    </ligand>
</feature>
<protein>
    <recommendedName>
        <fullName evidence="8 10">Adenylosuccinate synthetase</fullName>
        <shortName evidence="8">AMPSase</shortName>
        <shortName evidence="8">AdSS</shortName>
        <ecNumber evidence="8 10">6.3.4.4</ecNumber>
    </recommendedName>
    <alternativeName>
        <fullName evidence="8">IMP--aspartate ligase</fullName>
    </alternativeName>
</protein>
<dbReference type="SMART" id="SM00788">
    <property type="entry name" value="Adenylsucc_synt"/>
    <property type="match status" value="1"/>
</dbReference>
<organism evidence="11 12">
    <name type="scientific">Chryseosolibacter indicus</name>
    <dbReference type="NCBI Taxonomy" id="2782351"/>
    <lineage>
        <taxon>Bacteria</taxon>
        <taxon>Pseudomonadati</taxon>
        <taxon>Bacteroidota</taxon>
        <taxon>Cytophagia</taxon>
        <taxon>Cytophagales</taxon>
        <taxon>Chryseotaleaceae</taxon>
        <taxon>Chryseosolibacter</taxon>
    </lineage>
</organism>
<evidence type="ECO:0000313" key="11">
    <source>
        <dbReference type="EMBL" id="MBT1706315.1"/>
    </source>
</evidence>
<dbReference type="InterPro" id="IPR027417">
    <property type="entry name" value="P-loop_NTPase"/>
</dbReference>
<feature type="binding site" description="in other chain" evidence="8">
    <location>
        <position position="302"/>
    </location>
    <ligand>
        <name>IMP</name>
        <dbReference type="ChEBI" id="CHEBI:58053"/>
        <note>ligand shared between dimeric partners</note>
    </ligand>
</feature>
<evidence type="ECO:0000256" key="3">
    <source>
        <dbReference type="ARBA" id="ARBA00022723"/>
    </source>
</evidence>
<feature type="binding site" evidence="8">
    <location>
        <begin position="411"/>
        <end position="413"/>
    </location>
    <ligand>
        <name>GTP</name>
        <dbReference type="ChEBI" id="CHEBI:37565"/>
    </ligand>
</feature>
<dbReference type="InterPro" id="IPR042111">
    <property type="entry name" value="Adenylosuccinate_synth_dom3"/>
</dbReference>
<feature type="binding site" evidence="8">
    <location>
        <begin position="13"/>
        <end position="19"/>
    </location>
    <ligand>
        <name>GTP</name>
        <dbReference type="ChEBI" id="CHEBI:37565"/>
    </ligand>
</feature>
<feature type="binding site" description="in other chain" evidence="8">
    <location>
        <position position="130"/>
    </location>
    <ligand>
        <name>IMP</name>
        <dbReference type="ChEBI" id="CHEBI:58053"/>
        <note>ligand shared between dimeric partners</note>
    </ligand>
</feature>
<feature type="active site" description="Proton acceptor" evidence="8">
    <location>
        <position position="14"/>
    </location>
</feature>
<feature type="binding site" description="in other chain" evidence="8">
    <location>
        <begin position="39"/>
        <end position="42"/>
    </location>
    <ligand>
        <name>IMP</name>
        <dbReference type="ChEBI" id="CHEBI:58053"/>
        <note>ligand shared between dimeric partners</note>
    </ligand>
</feature>
<dbReference type="NCBIfam" id="TIGR00184">
    <property type="entry name" value="purA"/>
    <property type="match status" value="1"/>
</dbReference>
<evidence type="ECO:0000256" key="4">
    <source>
        <dbReference type="ARBA" id="ARBA00022741"/>
    </source>
</evidence>
<dbReference type="PANTHER" id="PTHR11846">
    <property type="entry name" value="ADENYLOSUCCINATE SYNTHETASE"/>
    <property type="match status" value="1"/>
</dbReference>
<dbReference type="NCBIfam" id="NF002223">
    <property type="entry name" value="PRK01117.1"/>
    <property type="match status" value="1"/>
</dbReference>
<dbReference type="InterPro" id="IPR033128">
    <property type="entry name" value="Adenylosuccin_syn_Lys_AS"/>
</dbReference>
<dbReference type="RefSeq" id="WP_254157532.1">
    <property type="nucleotide sequence ID" value="NZ_JAHESD010000099.1"/>
</dbReference>
<dbReference type="PROSITE" id="PS01266">
    <property type="entry name" value="ADENYLOSUCCIN_SYN_1"/>
    <property type="match status" value="1"/>
</dbReference>
<keyword evidence="3 8" id="KW-0479">Metal-binding</keyword>
<keyword evidence="2 8" id="KW-0436">Ligase</keyword>
<keyword evidence="7 8" id="KW-0342">GTP-binding</keyword>
<dbReference type="PANTHER" id="PTHR11846:SF0">
    <property type="entry name" value="ADENYLOSUCCINATE SYNTHETASE"/>
    <property type="match status" value="1"/>
</dbReference>
<evidence type="ECO:0000256" key="6">
    <source>
        <dbReference type="ARBA" id="ARBA00022842"/>
    </source>
</evidence>
<comment type="caution">
    <text evidence="11">The sequence shown here is derived from an EMBL/GenBank/DDBJ whole genome shotgun (WGS) entry which is preliminary data.</text>
</comment>
<feature type="active site" evidence="9">
    <location>
        <position position="141"/>
    </location>
</feature>
<comment type="function">
    <text evidence="8">Plays an important role in the de novo pathway of purine nucleotide biosynthesis. Catalyzes the first committed step in the biosynthesis of AMP from IMP.</text>
</comment>
<comment type="cofactor">
    <cofactor evidence="8">
        <name>Mg(2+)</name>
        <dbReference type="ChEBI" id="CHEBI:18420"/>
    </cofactor>
    <text evidence="8">Binds 1 Mg(2+) ion per subunit.</text>
</comment>
<feature type="binding site" evidence="8">
    <location>
        <position position="41"/>
    </location>
    <ligand>
        <name>Mg(2+)</name>
        <dbReference type="ChEBI" id="CHEBI:18420"/>
    </ligand>
</feature>
<evidence type="ECO:0000313" key="12">
    <source>
        <dbReference type="Proteomes" id="UP000772618"/>
    </source>
</evidence>
<feature type="binding site" description="in other chain" evidence="8">
    <location>
        <begin position="14"/>
        <end position="17"/>
    </location>
    <ligand>
        <name>IMP</name>
        <dbReference type="ChEBI" id="CHEBI:58053"/>
        <note>ligand shared between dimeric partners</note>
    </ligand>
</feature>
<evidence type="ECO:0000256" key="2">
    <source>
        <dbReference type="ARBA" id="ARBA00022598"/>
    </source>
</evidence>
<feature type="binding site" evidence="8">
    <location>
        <begin position="41"/>
        <end position="43"/>
    </location>
    <ligand>
        <name>GTP</name>
        <dbReference type="ChEBI" id="CHEBI:37565"/>
    </ligand>
</feature>
<keyword evidence="5 8" id="KW-0658">Purine biosynthesis</keyword>
<dbReference type="InterPro" id="IPR001114">
    <property type="entry name" value="Adenylosuccinate_synthetase"/>
</dbReference>
<dbReference type="HAMAP" id="MF_00011">
    <property type="entry name" value="Adenylosucc_synth"/>
    <property type="match status" value="1"/>
</dbReference>
<comment type="catalytic activity">
    <reaction evidence="8 10">
        <text>IMP + L-aspartate + GTP = N(6)-(1,2-dicarboxyethyl)-AMP + GDP + phosphate + 2 H(+)</text>
        <dbReference type="Rhea" id="RHEA:15753"/>
        <dbReference type="ChEBI" id="CHEBI:15378"/>
        <dbReference type="ChEBI" id="CHEBI:29991"/>
        <dbReference type="ChEBI" id="CHEBI:37565"/>
        <dbReference type="ChEBI" id="CHEBI:43474"/>
        <dbReference type="ChEBI" id="CHEBI:57567"/>
        <dbReference type="ChEBI" id="CHEBI:58053"/>
        <dbReference type="ChEBI" id="CHEBI:58189"/>
        <dbReference type="EC" id="6.3.4.4"/>
    </reaction>
</comment>
<comment type="similarity">
    <text evidence="8 10">Belongs to the adenylosuccinate synthetase family.</text>
</comment>
<evidence type="ECO:0000256" key="5">
    <source>
        <dbReference type="ARBA" id="ARBA00022755"/>
    </source>
</evidence>
<dbReference type="InterPro" id="IPR018220">
    <property type="entry name" value="Adenylosuccin_syn_GTP-bd"/>
</dbReference>
<keyword evidence="8" id="KW-0963">Cytoplasm</keyword>